<dbReference type="PANTHER" id="PTHR43498">
    <property type="entry name" value="FERREDOXIN:COB-COM HETERODISULFIDE REDUCTASE SUBUNIT A"/>
    <property type="match status" value="1"/>
</dbReference>
<dbReference type="Pfam" id="PF12831">
    <property type="entry name" value="FAD_oxidored"/>
    <property type="match status" value="2"/>
</dbReference>
<keyword evidence="5" id="KW-0411">Iron-sulfur</keyword>
<keyword evidence="4" id="KW-0408">Iron</keyword>
<dbReference type="Gene3D" id="3.50.50.60">
    <property type="entry name" value="FAD/NAD(P)-binding domain"/>
    <property type="match status" value="1"/>
</dbReference>
<evidence type="ECO:0000256" key="4">
    <source>
        <dbReference type="ARBA" id="ARBA00023004"/>
    </source>
</evidence>
<reference evidence="6" key="1">
    <citation type="submission" date="2023-07" db="EMBL/GenBank/DDBJ databases">
        <title>Genomic Encyclopedia of Type Strains, Phase IV (KMG-IV): sequencing the most valuable type-strain genomes for metagenomic binning, comparative biology and taxonomic classification.</title>
        <authorList>
            <person name="Goeker M."/>
        </authorList>
    </citation>
    <scope>NUCLEOTIDE SEQUENCE</scope>
    <source>
        <strain evidence="6">DSM 24202</strain>
    </source>
</reference>
<evidence type="ECO:0008006" key="8">
    <source>
        <dbReference type="Google" id="ProtNLM"/>
    </source>
</evidence>
<protein>
    <recommendedName>
        <fullName evidence="8">FAD-dependent oxidoreductase</fullName>
    </recommendedName>
</protein>
<gene>
    <name evidence="6" type="ORF">J3R75_003444</name>
</gene>
<accession>A0AAE3VIH0</accession>
<keyword evidence="1" id="KW-0004">4Fe-4S</keyword>
<dbReference type="PANTHER" id="PTHR43498:SF1">
    <property type="entry name" value="COB--COM HETERODISULFIDE REDUCTASE IRON-SULFUR SUBUNIT A"/>
    <property type="match status" value="1"/>
</dbReference>
<evidence type="ECO:0000256" key="3">
    <source>
        <dbReference type="ARBA" id="ARBA00023002"/>
    </source>
</evidence>
<dbReference type="EMBL" id="JAUSVL010000001">
    <property type="protein sequence ID" value="MDQ0291337.1"/>
    <property type="molecule type" value="Genomic_DNA"/>
</dbReference>
<dbReference type="InterPro" id="IPR036188">
    <property type="entry name" value="FAD/NAD-bd_sf"/>
</dbReference>
<evidence type="ECO:0000256" key="2">
    <source>
        <dbReference type="ARBA" id="ARBA00022723"/>
    </source>
</evidence>
<sequence length="639" mass="68525">MTATLHTLSERRHIVLDDVFAPQASVDLAVVGLGTAGADALITGAQLGLSCLGVERQHGPGGLMTLGCVWDYYYGSCGGRWQELDRQAMLLSRVGNYTQCQSHPDEGRCIPGIVRTAVLEQAALRAGAELAYETTPCGVWLDGNIVCGLRLLRRGVVRDVAVAVVIDASAEGAVLRLAGGTMIYGREWDGAQMAFSKTIGDLNNGLARGCWAFCGFLSDPSAEELSRAILAASTKGPLKRKYGNGTRLLYNGAVLGQREEGHALCEDMLTWDDALAGKTPAKPLFYTFTPQDLTNMNGDYAYESDTMVDWRVLCGMQRYGFSAALSYDALLPKGLDGLLVAGKIMGLDHDLGGGLRMERDFRKAGEAAAVAAALAKKHGVAPRDVPYDELAAELRASGCLNEEWHCGIADLHGTRRPNGVPVPAQLPQTAAEYIAALSRDIVAYRWHNSDVRLPAEEQSPALALWAARELRRQPAAVRKAICDGIYAELSKDGPYVENLAIALGLAGDGRACAQLRQSLASPRPVPAGAYPNRIKALCLLGRLGDGEAVPLLLALVEDYAAAFCADLAGDGGPYAQANHVNNALSYALFALAAINDRYHPAGLAARLRQWSQRPFVLHCGLNGDDRAPMLRDIVQRRFA</sequence>
<dbReference type="InterPro" id="IPR039650">
    <property type="entry name" value="HdrA-like"/>
</dbReference>
<dbReference type="GO" id="GO:0046872">
    <property type="term" value="F:metal ion binding"/>
    <property type="evidence" value="ECO:0007669"/>
    <property type="project" value="UniProtKB-KW"/>
</dbReference>
<dbReference type="GO" id="GO:0051539">
    <property type="term" value="F:4 iron, 4 sulfur cluster binding"/>
    <property type="evidence" value="ECO:0007669"/>
    <property type="project" value="UniProtKB-KW"/>
</dbReference>
<comment type="caution">
    <text evidence="6">The sequence shown here is derived from an EMBL/GenBank/DDBJ whole genome shotgun (WGS) entry which is preliminary data.</text>
</comment>
<keyword evidence="7" id="KW-1185">Reference proteome</keyword>
<evidence type="ECO:0000256" key="1">
    <source>
        <dbReference type="ARBA" id="ARBA00022485"/>
    </source>
</evidence>
<name>A0AAE3VIH0_9BACT</name>
<dbReference type="GO" id="GO:0016491">
    <property type="term" value="F:oxidoreductase activity"/>
    <property type="evidence" value="ECO:0007669"/>
    <property type="project" value="UniProtKB-KW"/>
</dbReference>
<evidence type="ECO:0000313" key="6">
    <source>
        <dbReference type="EMBL" id="MDQ0291337.1"/>
    </source>
</evidence>
<evidence type="ECO:0000313" key="7">
    <source>
        <dbReference type="Proteomes" id="UP001238163"/>
    </source>
</evidence>
<keyword evidence="3" id="KW-0560">Oxidoreductase</keyword>
<evidence type="ECO:0000256" key="5">
    <source>
        <dbReference type="ARBA" id="ARBA00023014"/>
    </source>
</evidence>
<dbReference type="AlphaFoldDB" id="A0AAE3VIH0"/>
<organism evidence="6 7">
    <name type="scientific">Oligosphaera ethanolica</name>
    <dbReference type="NCBI Taxonomy" id="760260"/>
    <lineage>
        <taxon>Bacteria</taxon>
        <taxon>Pseudomonadati</taxon>
        <taxon>Lentisphaerota</taxon>
        <taxon>Oligosphaeria</taxon>
        <taxon>Oligosphaerales</taxon>
        <taxon>Oligosphaeraceae</taxon>
        <taxon>Oligosphaera</taxon>
    </lineage>
</organism>
<keyword evidence="2" id="KW-0479">Metal-binding</keyword>
<dbReference type="Proteomes" id="UP001238163">
    <property type="component" value="Unassembled WGS sequence"/>
</dbReference>
<proteinExistence type="predicted"/>
<dbReference type="RefSeq" id="WP_307263986.1">
    <property type="nucleotide sequence ID" value="NZ_JAUSVL010000001.1"/>
</dbReference>
<dbReference type="SUPFAM" id="SSF51905">
    <property type="entry name" value="FAD/NAD(P)-binding domain"/>
    <property type="match status" value="1"/>
</dbReference>